<feature type="region of interest" description="Disordered" evidence="1">
    <location>
        <begin position="1"/>
        <end position="40"/>
    </location>
</feature>
<evidence type="ECO:0000313" key="3">
    <source>
        <dbReference type="Proteomes" id="UP000712281"/>
    </source>
</evidence>
<proteinExistence type="predicted"/>
<name>A0A8S9KPT6_BRACR</name>
<reference evidence="2" key="1">
    <citation type="submission" date="2019-12" db="EMBL/GenBank/DDBJ databases">
        <title>Genome sequencing and annotation of Brassica cretica.</title>
        <authorList>
            <person name="Studholme D.J."/>
            <person name="Sarris P.F."/>
        </authorList>
    </citation>
    <scope>NUCLEOTIDE SEQUENCE</scope>
    <source>
        <strain evidence="2">PFS-001/15</strain>
        <tissue evidence="2">Leaf</tissue>
    </source>
</reference>
<comment type="caution">
    <text evidence="2">The sequence shown here is derived from an EMBL/GenBank/DDBJ whole genome shotgun (WGS) entry which is preliminary data.</text>
</comment>
<evidence type="ECO:0000256" key="1">
    <source>
        <dbReference type="SAM" id="MobiDB-lite"/>
    </source>
</evidence>
<sequence>MQVGSGIGDSSYVGASTEEGVTKEPHKSLRQDNLSVGRQGRAGDENPFYLAAWNPASISGSYQLKLVRTMKMLKKDLRNINKTHYSGISRRIKEQYSRVEDLQRQILTQPTPQLATKEHRERDKLNLLLNAKQKFYRQRSRVRWADVGDRNTTVYHHSVSKRNADNRIT</sequence>
<evidence type="ECO:0000313" key="2">
    <source>
        <dbReference type="EMBL" id="KAF2596102.1"/>
    </source>
</evidence>
<organism evidence="2 3">
    <name type="scientific">Brassica cretica</name>
    <name type="common">Mustard</name>
    <dbReference type="NCBI Taxonomy" id="69181"/>
    <lineage>
        <taxon>Eukaryota</taxon>
        <taxon>Viridiplantae</taxon>
        <taxon>Streptophyta</taxon>
        <taxon>Embryophyta</taxon>
        <taxon>Tracheophyta</taxon>
        <taxon>Spermatophyta</taxon>
        <taxon>Magnoliopsida</taxon>
        <taxon>eudicotyledons</taxon>
        <taxon>Gunneridae</taxon>
        <taxon>Pentapetalae</taxon>
        <taxon>rosids</taxon>
        <taxon>malvids</taxon>
        <taxon>Brassicales</taxon>
        <taxon>Brassicaceae</taxon>
        <taxon>Brassiceae</taxon>
        <taxon>Brassica</taxon>
    </lineage>
</organism>
<protein>
    <submittedName>
        <fullName evidence="2">Uncharacterized protein</fullName>
    </submittedName>
</protein>
<feature type="compositionally biased region" description="Basic and acidic residues" evidence="1">
    <location>
        <begin position="20"/>
        <end position="30"/>
    </location>
</feature>
<accession>A0A8S9KPT6</accession>
<dbReference type="AlphaFoldDB" id="A0A8S9KPT6"/>
<dbReference type="EMBL" id="QGKW02000717">
    <property type="protein sequence ID" value="KAF2596102.1"/>
    <property type="molecule type" value="Genomic_DNA"/>
</dbReference>
<gene>
    <name evidence="2" type="ORF">F2Q68_00012443</name>
</gene>
<dbReference type="Proteomes" id="UP000712281">
    <property type="component" value="Unassembled WGS sequence"/>
</dbReference>